<organism evidence="5 6">
    <name type="scientific">Pycnococcus provasolii</name>
    <dbReference type="NCBI Taxonomy" id="41880"/>
    <lineage>
        <taxon>Eukaryota</taxon>
        <taxon>Viridiplantae</taxon>
        <taxon>Chlorophyta</taxon>
        <taxon>Pseudoscourfieldiophyceae</taxon>
        <taxon>Pseudoscourfieldiales</taxon>
        <taxon>Pycnococcaceae</taxon>
        <taxon>Pycnococcus</taxon>
    </lineage>
</organism>
<feature type="compositionally biased region" description="Basic and acidic residues" evidence="3">
    <location>
        <begin position="105"/>
        <end position="119"/>
    </location>
</feature>
<comment type="caution">
    <text evidence="5">The sequence shown here is derived from an EMBL/GenBank/DDBJ whole genome shotgun (WGS) entry which is preliminary data.</text>
</comment>
<dbReference type="GO" id="GO:0005634">
    <property type="term" value="C:nucleus"/>
    <property type="evidence" value="ECO:0007669"/>
    <property type="project" value="UniProtKB-SubCell"/>
</dbReference>
<comment type="subcellular location">
    <subcellularLocation>
        <location evidence="1 2">Nucleus</location>
    </subcellularLocation>
</comment>
<evidence type="ECO:0000256" key="2">
    <source>
        <dbReference type="RuleBase" id="RU000682"/>
    </source>
</evidence>
<name>A0A830HRQ1_9CHLO</name>
<feature type="domain" description="Homeobox" evidence="4">
    <location>
        <begin position="272"/>
        <end position="323"/>
    </location>
</feature>
<feature type="compositionally biased region" description="Acidic residues" evidence="3">
    <location>
        <begin position="85"/>
        <end position="104"/>
    </location>
</feature>
<accession>A0A830HRQ1</accession>
<dbReference type="Pfam" id="PF00046">
    <property type="entry name" value="Homeodomain"/>
    <property type="match status" value="1"/>
</dbReference>
<keyword evidence="1 2" id="KW-0371">Homeobox</keyword>
<feature type="region of interest" description="Disordered" evidence="3">
    <location>
        <begin position="1"/>
        <end position="25"/>
    </location>
</feature>
<dbReference type="InterPro" id="IPR009057">
    <property type="entry name" value="Homeodomain-like_sf"/>
</dbReference>
<dbReference type="GO" id="GO:0003677">
    <property type="term" value="F:DNA binding"/>
    <property type="evidence" value="ECO:0007669"/>
    <property type="project" value="UniProtKB-UniRule"/>
</dbReference>
<dbReference type="Proteomes" id="UP000660262">
    <property type="component" value="Unassembled WGS sequence"/>
</dbReference>
<dbReference type="Gene3D" id="1.10.10.60">
    <property type="entry name" value="Homeodomain-like"/>
    <property type="match status" value="1"/>
</dbReference>
<protein>
    <recommendedName>
        <fullName evidence="4">Homeobox domain-containing protein</fullName>
    </recommendedName>
</protein>
<dbReference type="InterPro" id="IPR001356">
    <property type="entry name" value="HD"/>
</dbReference>
<feature type="compositionally biased region" description="Low complexity" evidence="3">
    <location>
        <begin position="151"/>
        <end position="160"/>
    </location>
</feature>
<evidence type="ECO:0000256" key="1">
    <source>
        <dbReference type="PROSITE-ProRule" id="PRU00108"/>
    </source>
</evidence>
<evidence type="ECO:0000259" key="4">
    <source>
        <dbReference type="PROSITE" id="PS50071"/>
    </source>
</evidence>
<keyword evidence="1 2" id="KW-0238">DNA-binding</keyword>
<evidence type="ECO:0000313" key="6">
    <source>
        <dbReference type="Proteomes" id="UP000660262"/>
    </source>
</evidence>
<feature type="DNA-binding region" description="Homeobox" evidence="1">
    <location>
        <begin position="274"/>
        <end position="324"/>
    </location>
</feature>
<keyword evidence="6" id="KW-1185">Reference proteome</keyword>
<feature type="compositionally biased region" description="Basic and acidic residues" evidence="3">
    <location>
        <begin position="164"/>
        <end position="175"/>
    </location>
</feature>
<gene>
    <name evidence="5" type="ORF">PPROV_000849700</name>
</gene>
<proteinExistence type="predicted"/>
<dbReference type="SUPFAM" id="SSF46689">
    <property type="entry name" value="Homeodomain-like"/>
    <property type="match status" value="1"/>
</dbReference>
<feature type="region of interest" description="Disordered" evidence="3">
    <location>
        <begin position="78"/>
        <end position="181"/>
    </location>
</feature>
<reference evidence="5" key="1">
    <citation type="submission" date="2020-10" db="EMBL/GenBank/DDBJ databases">
        <title>Unveiling of a novel bifunctional photoreceptor, Dualchrome1, isolated from a cosmopolitan green alga.</title>
        <authorList>
            <person name="Suzuki S."/>
            <person name="Kawachi M."/>
        </authorList>
    </citation>
    <scope>NUCLEOTIDE SEQUENCE</scope>
    <source>
        <strain evidence="5">NIES 2893</strain>
    </source>
</reference>
<dbReference type="SMART" id="SM00389">
    <property type="entry name" value="HOX"/>
    <property type="match status" value="1"/>
</dbReference>
<dbReference type="EMBL" id="BNJQ01000026">
    <property type="protein sequence ID" value="GHP09762.1"/>
    <property type="molecule type" value="Genomic_DNA"/>
</dbReference>
<keyword evidence="1 2" id="KW-0539">Nucleus</keyword>
<dbReference type="CDD" id="cd00086">
    <property type="entry name" value="homeodomain"/>
    <property type="match status" value="1"/>
</dbReference>
<evidence type="ECO:0000313" key="5">
    <source>
        <dbReference type="EMBL" id="GHP09762.1"/>
    </source>
</evidence>
<dbReference type="AlphaFoldDB" id="A0A830HRQ1"/>
<evidence type="ECO:0000256" key="3">
    <source>
        <dbReference type="SAM" id="MobiDB-lite"/>
    </source>
</evidence>
<sequence>MFDDLDDEDSEDSEDLTEEEMSELAEWELDWDSLSEEQADAIEQIFLQEFGADGVEELTKSLDDAELAELPVWVKGRGWVYPGELSDDDEAEDDDDDDDEDDGRDGDRMRSEASLRHMDSVLLDESEQPNVSSVRVPRGSAAALEASKRNQQSGSTSSGTATRADGRNRANKDTNPHGLDAWQLSQLQSALAEHGRRGFEVAKLSKKLGLGRRVVLEWLKENGDTIPKMAGDVEQRADKVAAAAERKAELAKAALAPESNDWRGRQFGAGKIKKKQLVTLDAVFAANRYPSEKVLRECASRTKLPQWRVRAWFAEKRGEKPRERKSTGARFG</sequence>
<dbReference type="PROSITE" id="PS50071">
    <property type="entry name" value="HOMEOBOX_2"/>
    <property type="match status" value="1"/>
</dbReference>